<feature type="compositionally biased region" description="Low complexity" evidence="1">
    <location>
        <begin position="66"/>
        <end position="84"/>
    </location>
</feature>
<evidence type="ECO:0000256" key="1">
    <source>
        <dbReference type="SAM" id="MobiDB-lite"/>
    </source>
</evidence>
<keyword evidence="3" id="KW-1185">Reference proteome</keyword>
<accession>A0ABY5DUC1</accession>
<reference evidence="2 3" key="1">
    <citation type="submission" date="2022-06" db="EMBL/GenBank/DDBJ databases">
        <title>Paraconexibacter antarcticus.</title>
        <authorList>
            <person name="Kim C.S."/>
        </authorList>
    </citation>
    <scope>NUCLEOTIDE SEQUENCE [LARGE SCALE GENOMIC DNA]</scope>
    <source>
        <strain evidence="2 3">02-257</strain>
    </source>
</reference>
<sequence>MSVRGDLQAAIKAYTAASQHISSAQGLVERLQACSQDVARLPDPEPQGEGMVPPQHEVDARTPTPGQQAANQAGGVQVHVHVGGSQPPSFPDKKQVMARLRRNG</sequence>
<name>A0ABY5DUC1_9ACTN</name>
<evidence type="ECO:0000313" key="3">
    <source>
        <dbReference type="Proteomes" id="UP001056035"/>
    </source>
</evidence>
<proteinExistence type="predicted"/>
<dbReference type="EMBL" id="CP098502">
    <property type="protein sequence ID" value="UTI65616.1"/>
    <property type="molecule type" value="Genomic_DNA"/>
</dbReference>
<protein>
    <submittedName>
        <fullName evidence="2">Uncharacterized protein</fullName>
    </submittedName>
</protein>
<organism evidence="2 3">
    <name type="scientific">Paraconexibacter antarcticus</name>
    <dbReference type="NCBI Taxonomy" id="2949664"/>
    <lineage>
        <taxon>Bacteria</taxon>
        <taxon>Bacillati</taxon>
        <taxon>Actinomycetota</taxon>
        <taxon>Thermoleophilia</taxon>
        <taxon>Solirubrobacterales</taxon>
        <taxon>Paraconexibacteraceae</taxon>
        <taxon>Paraconexibacter</taxon>
    </lineage>
</organism>
<dbReference type="Proteomes" id="UP001056035">
    <property type="component" value="Chromosome"/>
</dbReference>
<evidence type="ECO:0000313" key="2">
    <source>
        <dbReference type="EMBL" id="UTI65616.1"/>
    </source>
</evidence>
<gene>
    <name evidence="2" type="ORF">NBH00_05245</name>
</gene>
<dbReference type="RefSeq" id="WP_254572295.1">
    <property type="nucleotide sequence ID" value="NZ_CP098502.1"/>
</dbReference>
<feature type="region of interest" description="Disordered" evidence="1">
    <location>
        <begin position="40"/>
        <end position="92"/>
    </location>
</feature>